<proteinExistence type="predicted"/>
<feature type="signal peptide" evidence="2">
    <location>
        <begin position="1"/>
        <end position="21"/>
    </location>
</feature>
<keyword evidence="2" id="KW-0732">Signal</keyword>
<accession>A0A2N5SGC3</accession>
<gene>
    <name evidence="3" type="ORF">PCASD_19417</name>
</gene>
<protein>
    <submittedName>
        <fullName evidence="3">Uncharacterized protein</fullName>
    </submittedName>
</protein>
<dbReference type="Proteomes" id="UP000235392">
    <property type="component" value="Unassembled WGS sequence"/>
</dbReference>
<dbReference type="AlphaFoldDB" id="A0A2N5SGC3"/>
<evidence type="ECO:0000313" key="4">
    <source>
        <dbReference type="Proteomes" id="UP000235392"/>
    </source>
</evidence>
<organism evidence="3 4">
    <name type="scientific">Puccinia coronata f. sp. avenae</name>
    <dbReference type="NCBI Taxonomy" id="200324"/>
    <lineage>
        <taxon>Eukaryota</taxon>
        <taxon>Fungi</taxon>
        <taxon>Dikarya</taxon>
        <taxon>Basidiomycota</taxon>
        <taxon>Pucciniomycotina</taxon>
        <taxon>Pucciniomycetes</taxon>
        <taxon>Pucciniales</taxon>
        <taxon>Pucciniaceae</taxon>
        <taxon>Puccinia</taxon>
    </lineage>
</organism>
<evidence type="ECO:0000256" key="1">
    <source>
        <dbReference type="SAM" id="MobiDB-lite"/>
    </source>
</evidence>
<feature type="region of interest" description="Disordered" evidence="1">
    <location>
        <begin position="59"/>
        <end position="83"/>
    </location>
</feature>
<feature type="compositionally biased region" description="Low complexity" evidence="1">
    <location>
        <begin position="59"/>
        <end position="72"/>
    </location>
</feature>
<evidence type="ECO:0000313" key="3">
    <source>
        <dbReference type="EMBL" id="PLW12277.1"/>
    </source>
</evidence>
<dbReference type="EMBL" id="PGCI01000891">
    <property type="protein sequence ID" value="PLW12277.1"/>
    <property type="molecule type" value="Genomic_DNA"/>
</dbReference>
<feature type="chain" id="PRO_5014710862" evidence="2">
    <location>
        <begin position="22"/>
        <end position="83"/>
    </location>
</feature>
<name>A0A2N5SGC3_9BASI</name>
<reference evidence="3 4" key="1">
    <citation type="submission" date="2017-11" db="EMBL/GenBank/DDBJ databases">
        <title>De novo assembly and phasing of dikaryotic genomes from two isolates of Puccinia coronata f. sp. avenae, the causal agent of oat crown rust.</title>
        <authorList>
            <person name="Miller M.E."/>
            <person name="Zhang Y."/>
            <person name="Omidvar V."/>
            <person name="Sperschneider J."/>
            <person name="Schwessinger B."/>
            <person name="Raley C."/>
            <person name="Palmer J.M."/>
            <person name="Garnica D."/>
            <person name="Upadhyaya N."/>
            <person name="Rathjen J."/>
            <person name="Taylor J.M."/>
            <person name="Park R.F."/>
            <person name="Dodds P.N."/>
            <person name="Hirsch C.D."/>
            <person name="Kianian S.F."/>
            <person name="Figueroa M."/>
        </authorList>
    </citation>
    <scope>NUCLEOTIDE SEQUENCE [LARGE SCALE GENOMIC DNA]</scope>
    <source>
        <strain evidence="3">12SD80</strain>
    </source>
</reference>
<sequence>MNSLQSLLFLLFTTALGMVNATASQGNPKLPFKCSSVHPNAYCGLSNDLVQKHRFPQFSTSLTPTSSLLQSTKSQAEERSSQN</sequence>
<evidence type="ECO:0000256" key="2">
    <source>
        <dbReference type="SAM" id="SignalP"/>
    </source>
</evidence>
<comment type="caution">
    <text evidence="3">The sequence shown here is derived from an EMBL/GenBank/DDBJ whole genome shotgun (WGS) entry which is preliminary data.</text>
</comment>